<dbReference type="GO" id="GO:0003987">
    <property type="term" value="F:acetate-CoA ligase activity"/>
    <property type="evidence" value="ECO:0007669"/>
    <property type="project" value="TreeGrafter"/>
</dbReference>
<keyword evidence="1" id="KW-0007">Acetylation</keyword>
<dbReference type="EMBL" id="JAAGUZ010000004">
    <property type="protein sequence ID" value="NEW43264.1"/>
    <property type="molecule type" value="Genomic_DNA"/>
</dbReference>
<accession>A0A6P1D113</accession>
<dbReference type="GO" id="GO:0006085">
    <property type="term" value="P:acetyl-CoA biosynthetic process"/>
    <property type="evidence" value="ECO:0007669"/>
    <property type="project" value="TreeGrafter"/>
</dbReference>
<evidence type="ECO:0000256" key="1">
    <source>
        <dbReference type="ARBA" id="ARBA00022990"/>
    </source>
</evidence>
<evidence type="ECO:0000313" key="3">
    <source>
        <dbReference type="EMBL" id="NEW43264.1"/>
    </source>
</evidence>
<dbReference type="InterPro" id="IPR042099">
    <property type="entry name" value="ANL_N_sf"/>
</dbReference>
<reference evidence="3 4" key="1">
    <citation type="submission" date="2020-01" db="EMBL/GenBank/DDBJ databases">
        <title>Genetics and antimicrobial susceptibilities of Nocardia species isolated from the soil; a comparison with species isolated from humans.</title>
        <authorList>
            <person name="Carrasco G."/>
            <person name="Monzon S."/>
            <person name="Sansegundo M."/>
            <person name="Garcia E."/>
            <person name="Garrido N."/>
            <person name="Medina M.J."/>
            <person name="Villalon P."/>
            <person name="Ramirez-Arocha A.C."/>
            <person name="Jimenez P."/>
            <person name="Cuesta I."/>
            <person name="Valdezate S."/>
        </authorList>
    </citation>
    <scope>NUCLEOTIDE SEQUENCE [LARGE SCALE GENOMIC DNA]</scope>
    <source>
        <strain evidence="3 4">CNM20110639</strain>
    </source>
</reference>
<dbReference type="Proteomes" id="UP000468928">
    <property type="component" value="Unassembled WGS sequence"/>
</dbReference>
<dbReference type="AlphaFoldDB" id="A0A6P1D113"/>
<organism evidence="3 4">
    <name type="scientific">Nocardia cyriacigeorgica</name>
    <dbReference type="NCBI Taxonomy" id="135487"/>
    <lineage>
        <taxon>Bacteria</taxon>
        <taxon>Bacillati</taxon>
        <taxon>Actinomycetota</taxon>
        <taxon>Actinomycetes</taxon>
        <taxon>Mycobacteriales</taxon>
        <taxon>Nocardiaceae</taxon>
        <taxon>Nocardia</taxon>
    </lineage>
</organism>
<dbReference type="PANTHER" id="PTHR24095">
    <property type="entry name" value="ACETYL-COENZYME A SYNTHETASE"/>
    <property type="match status" value="1"/>
</dbReference>
<gene>
    <name evidence="3" type="ORF">GV789_02135</name>
</gene>
<dbReference type="GO" id="GO:0005829">
    <property type="term" value="C:cytosol"/>
    <property type="evidence" value="ECO:0007669"/>
    <property type="project" value="TreeGrafter"/>
</dbReference>
<sequence>MKETTRTGRPSSGSFDWAPIVKPQSVRAKANITDYERTCSEFSWEKAADAELDGSIGWMNIAHEAVDRHAQGEMAKAIALRWLNTAGAIVDYTYADPHFDTVHTTADDLALLHFTSGTTGRPKGAMHAHGAVVAHRVTARYALDLRQGDIFWSTADPGWVTGMSYGVIAPLCLGATVISDEAEFDPKRWYDILSRQRVSVWYTAPTALRMLMRFGDRLPDGTDLSALRFITSVGEPLNPEVVVWSERVLGHVVHDNWWQTETGAIMVANFAATDVRPGSMGRPLPGIEATVVRRGSDGRVLATDGDLMRADVGETGELALRAGWPSMFRGYRGEPEGYGACSAARVDGVRVSGLRPDAIGRSNFVTATSRQTMYRICEGMTV</sequence>
<comment type="caution">
    <text evidence="3">The sequence shown here is derived from an EMBL/GenBank/DDBJ whole genome shotgun (WGS) entry which is preliminary data.</text>
</comment>
<dbReference type="PROSITE" id="PS00455">
    <property type="entry name" value="AMP_BINDING"/>
    <property type="match status" value="1"/>
</dbReference>
<dbReference type="Gene3D" id="3.40.50.12780">
    <property type="entry name" value="N-terminal domain of ligase-like"/>
    <property type="match status" value="1"/>
</dbReference>
<protein>
    <submittedName>
        <fullName evidence="3">AMP-binding protein</fullName>
    </submittedName>
</protein>
<dbReference type="SUPFAM" id="SSF56801">
    <property type="entry name" value="Acetyl-CoA synthetase-like"/>
    <property type="match status" value="1"/>
</dbReference>
<feature type="domain" description="AMP-dependent synthetase/ligase" evidence="2">
    <location>
        <begin position="83"/>
        <end position="331"/>
    </location>
</feature>
<proteinExistence type="predicted"/>
<dbReference type="PANTHER" id="PTHR24095:SF14">
    <property type="entry name" value="ACETYL-COENZYME A SYNTHETASE 1"/>
    <property type="match status" value="1"/>
</dbReference>
<evidence type="ECO:0000259" key="2">
    <source>
        <dbReference type="Pfam" id="PF00501"/>
    </source>
</evidence>
<dbReference type="Pfam" id="PF00501">
    <property type="entry name" value="AMP-binding"/>
    <property type="match status" value="1"/>
</dbReference>
<dbReference type="InterPro" id="IPR020845">
    <property type="entry name" value="AMP-binding_CS"/>
</dbReference>
<evidence type="ECO:0000313" key="4">
    <source>
        <dbReference type="Proteomes" id="UP000468928"/>
    </source>
</evidence>
<dbReference type="RefSeq" id="WP_163821946.1">
    <property type="nucleotide sequence ID" value="NZ_JAAGUY010000001.1"/>
</dbReference>
<name>A0A6P1D113_9NOCA</name>
<dbReference type="InterPro" id="IPR000873">
    <property type="entry name" value="AMP-dep_synth/lig_dom"/>
</dbReference>